<dbReference type="Proteomes" id="UP000053586">
    <property type="component" value="Unassembled WGS sequence"/>
</dbReference>
<comment type="caution">
    <text evidence="20">The sequence shown here is derived from an EMBL/GenBank/DDBJ whole genome shotgun (WGS) entry which is preliminary data.</text>
</comment>
<dbReference type="EMBL" id="BAET01000025">
    <property type="protein sequence ID" value="GAB56228.1"/>
    <property type="molecule type" value="Genomic_DNA"/>
</dbReference>
<evidence type="ECO:0000256" key="9">
    <source>
        <dbReference type="ARBA" id="ARBA00022729"/>
    </source>
</evidence>
<evidence type="ECO:0000256" key="15">
    <source>
        <dbReference type="ARBA" id="ARBA00031306"/>
    </source>
</evidence>
<comment type="catalytic activity">
    <reaction evidence="16 18">
        <text>L-threonyl-[protein] + FAD = FMN-L-threonyl-[protein] + AMP + H(+)</text>
        <dbReference type="Rhea" id="RHEA:36847"/>
        <dbReference type="Rhea" id="RHEA-COMP:11060"/>
        <dbReference type="Rhea" id="RHEA-COMP:11061"/>
        <dbReference type="ChEBI" id="CHEBI:15378"/>
        <dbReference type="ChEBI" id="CHEBI:30013"/>
        <dbReference type="ChEBI" id="CHEBI:57692"/>
        <dbReference type="ChEBI" id="CHEBI:74257"/>
        <dbReference type="ChEBI" id="CHEBI:456215"/>
        <dbReference type="EC" id="2.7.1.180"/>
    </reaction>
</comment>
<protein>
    <recommendedName>
        <fullName evidence="3 18">FAD:protein FMN transferase</fullName>
        <ecNumber evidence="2 18">2.7.1.180</ecNumber>
    </recommendedName>
    <alternativeName>
        <fullName evidence="15 18">Flavin transferase</fullName>
    </alternativeName>
</protein>
<sequence>MVTLNGQTMGTTYSVKYLNDDKAVTLLSPAQMQEQIDALLINVNQLMSTYITDSELSLLNKSPANVAFPISTQTEYVITKALELHSISDGMLDITVGPLVNMWGFGPQKRANKIPSPEQLSSAMAYVGVDKFRLANSEIVKLRPNVYIDLSTIAKGYAVDEIAELLMSKGVTSFLIEIGGEMRAAGAKENDEKWLIAIEKPLSGQRSIQQIVSIGNNAIATSGDYRNYYEEDGVRYSHLISPITGYPITHNLVSVTVVTAKSIEADGLSTALMVMGSEKGRALAENEGIAALFITKEGEDFVEYQSKAFIQNVQVIEQN</sequence>
<dbReference type="InterPro" id="IPR003374">
    <property type="entry name" value="ApbE-like_sf"/>
</dbReference>
<gene>
    <name evidence="20" type="primary">apbE</name>
    <name evidence="20" type="ORF">GPUN_2113</name>
</gene>
<dbReference type="InterPro" id="IPR024932">
    <property type="entry name" value="ApbE"/>
</dbReference>
<evidence type="ECO:0000256" key="17">
    <source>
        <dbReference type="ARBA" id="ARBA00060485"/>
    </source>
</evidence>
<evidence type="ECO:0000256" key="5">
    <source>
        <dbReference type="ARBA" id="ARBA00022519"/>
    </source>
</evidence>
<accession>H5TD51</accession>
<feature type="binding site" evidence="19">
    <location>
        <position position="266"/>
    </location>
    <ligand>
        <name>Mg(2+)</name>
        <dbReference type="ChEBI" id="CHEBI:18420"/>
    </ligand>
</feature>
<dbReference type="FunFam" id="3.10.520.10:FF:000001">
    <property type="entry name" value="FAD:protein FMN transferase"/>
    <property type="match status" value="1"/>
</dbReference>
<evidence type="ECO:0000256" key="1">
    <source>
        <dbReference type="ARBA" id="ARBA00008282"/>
    </source>
</evidence>
<dbReference type="SUPFAM" id="SSF143631">
    <property type="entry name" value="ApbE-like"/>
    <property type="match status" value="1"/>
</dbReference>
<comment type="subcellular location">
    <subcellularLocation>
        <location evidence="17">Cell inner membrane</location>
        <topology evidence="17">Lipid-anchor</topology>
        <orientation evidence="17">Periplasmic side</orientation>
    </subcellularLocation>
</comment>
<organism evidence="20 21">
    <name type="scientific">Glaciecola punicea ACAM 611</name>
    <dbReference type="NCBI Taxonomy" id="1121923"/>
    <lineage>
        <taxon>Bacteria</taxon>
        <taxon>Pseudomonadati</taxon>
        <taxon>Pseudomonadota</taxon>
        <taxon>Gammaproteobacteria</taxon>
        <taxon>Alteromonadales</taxon>
        <taxon>Alteromonadaceae</taxon>
        <taxon>Glaciecola</taxon>
    </lineage>
</organism>
<dbReference type="GO" id="GO:0005886">
    <property type="term" value="C:plasma membrane"/>
    <property type="evidence" value="ECO:0007669"/>
    <property type="project" value="UniProtKB-SubCell"/>
</dbReference>
<dbReference type="STRING" id="56804.BAE46_12240"/>
<keyword evidence="11 18" id="KW-0460">Magnesium</keyword>
<keyword evidence="8 18" id="KW-0479">Metal-binding</keyword>
<dbReference type="Gene3D" id="3.10.520.10">
    <property type="entry name" value="ApbE-like domains"/>
    <property type="match status" value="1"/>
</dbReference>
<comment type="cofactor">
    <cofactor evidence="19">
        <name>Mg(2+)</name>
        <dbReference type="ChEBI" id="CHEBI:18420"/>
    </cofactor>
    <cofactor evidence="19">
        <name>Mn(2+)</name>
        <dbReference type="ChEBI" id="CHEBI:29035"/>
    </cofactor>
    <text evidence="19">Magnesium. Can also use manganese.</text>
</comment>
<keyword evidence="6 18" id="KW-0285">Flavoprotein</keyword>
<evidence type="ECO:0000256" key="14">
    <source>
        <dbReference type="ARBA" id="ARBA00023288"/>
    </source>
</evidence>
<evidence type="ECO:0000256" key="11">
    <source>
        <dbReference type="ARBA" id="ARBA00022842"/>
    </source>
</evidence>
<evidence type="ECO:0000256" key="4">
    <source>
        <dbReference type="ARBA" id="ARBA00022475"/>
    </source>
</evidence>
<evidence type="ECO:0000256" key="8">
    <source>
        <dbReference type="ARBA" id="ARBA00022723"/>
    </source>
</evidence>
<keyword evidence="4" id="KW-1003">Cell membrane</keyword>
<evidence type="ECO:0000256" key="10">
    <source>
        <dbReference type="ARBA" id="ARBA00022827"/>
    </source>
</evidence>
<keyword evidence="10 18" id="KW-0274">FAD</keyword>
<evidence type="ECO:0000313" key="20">
    <source>
        <dbReference type="EMBL" id="GAB56228.1"/>
    </source>
</evidence>
<evidence type="ECO:0000256" key="12">
    <source>
        <dbReference type="ARBA" id="ARBA00023136"/>
    </source>
</evidence>
<dbReference type="PANTHER" id="PTHR30040:SF2">
    <property type="entry name" value="FAD:PROTEIN FMN TRANSFERASE"/>
    <property type="match status" value="1"/>
</dbReference>
<proteinExistence type="inferred from homology"/>
<dbReference type="AlphaFoldDB" id="H5TD51"/>
<evidence type="ECO:0000256" key="7">
    <source>
        <dbReference type="ARBA" id="ARBA00022679"/>
    </source>
</evidence>
<keyword evidence="21" id="KW-1185">Reference proteome</keyword>
<evidence type="ECO:0000313" key="21">
    <source>
        <dbReference type="Proteomes" id="UP000053586"/>
    </source>
</evidence>
<dbReference type="EC" id="2.7.1.180" evidence="2 18"/>
<dbReference type="GO" id="GO:0046872">
    <property type="term" value="F:metal ion binding"/>
    <property type="evidence" value="ECO:0007669"/>
    <property type="project" value="UniProtKB-UniRule"/>
</dbReference>
<feature type="binding site" evidence="19">
    <location>
        <position position="270"/>
    </location>
    <ligand>
        <name>Mg(2+)</name>
        <dbReference type="ChEBI" id="CHEBI:18420"/>
    </ligand>
</feature>
<reference evidence="20 21" key="1">
    <citation type="journal article" date="2012" name="J. Bacteriol.">
        <title>Genome sequence of proteorhodopsin-containing sea ice bacterium Glaciecola punicea ACAM 611T.</title>
        <authorList>
            <person name="Qin Q.-L."/>
            <person name="Xie B.-B."/>
            <person name="Shu Y.-L."/>
            <person name="Rong J.-C."/>
            <person name="Zhao D.-L."/>
            <person name="Zhang X.-Y."/>
            <person name="Chen X.-L."/>
            <person name="Zhou B.-C."/>
            <person name="Zhanga Y.-Z."/>
        </authorList>
    </citation>
    <scope>NUCLEOTIDE SEQUENCE [LARGE SCALE GENOMIC DNA]</scope>
    <source>
        <strain evidence="20 21">ACAM 611</strain>
    </source>
</reference>
<keyword evidence="5" id="KW-0997">Cell inner membrane</keyword>
<dbReference type="Pfam" id="PF02424">
    <property type="entry name" value="ApbE"/>
    <property type="match status" value="1"/>
</dbReference>
<keyword evidence="14 20" id="KW-0449">Lipoprotein</keyword>
<reference evidence="20 21" key="2">
    <citation type="journal article" date="2017" name="Antonie Van Leeuwenhoek">
        <title>Rhizobium rhizosphaerae sp. nov., a novel species isolated from rice rhizosphere.</title>
        <authorList>
            <person name="Zhao J.J."/>
            <person name="Zhang J."/>
            <person name="Zhang R.J."/>
            <person name="Zhang C.W."/>
            <person name="Yin H.Q."/>
            <person name="Zhang X.X."/>
        </authorList>
    </citation>
    <scope>NUCLEOTIDE SEQUENCE [LARGE SCALE GENOMIC DNA]</scope>
    <source>
        <strain evidence="20 21">ACAM 611</strain>
    </source>
</reference>
<keyword evidence="13" id="KW-0564">Palmitate</keyword>
<evidence type="ECO:0000256" key="18">
    <source>
        <dbReference type="PIRNR" id="PIRNR006268"/>
    </source>
</evidence>
<keyword evidence="12" id="KW-0472">Membrane</keyword>
<keyword evidence="7 18" id="KW-0808">Transferase</keyword>
<dbReference type="eggNOG" id="COG1477">
    <property type="taxonomic scope" value="Bacteria"/>
</dbReference>
<feature type="binding site" evidence="19">
    <location>
        <position position="152"/>
    </location>
    <ligand>
        <name>Mg(2+)</name>
        <dbReference type="ChEBI" id="CHEBI:18420"/>
    </ligand>
</feature>
<evidence type="ECO:0000256" key="13">
    <source>
        <dbReference type="ARBA" id="ARBA00023139"/>
    </source>
</evidence>
<evidence type="ECO:0000256" key="16">
    <source>
        <dbReference type="ARBA" id="ARBA00048540"/>
    </source>
</evidence>
<evidence type="ECO:0000256" key="6">
    <source>
        <dbReference type="ARBA" id="ARBA00022630"/>
    </source>
</evidence>
<evidence type="ECO:0000256" key="19">
    <source>
        <dbReference type="PIRSR" id="PIRSR006268-2"/>
    </source>
</evidence>
<comment type="similarity">
    <text evidence="1 18">Belongs to the ApbE family.</text>
</comment>
<dbReference type="GO" id="GO:0016740">
    <property type="term" value="F:transferase activity"/>
    <property type="evidence" value="ECO:0007669"/>
    <property type="project" value="UniProtKB-UniRule"/>
</dbReference>
<name>H5TD51_9ALTE</name>
<dbReference type="PIRSF" id="PIRSF006268">
    <property type="entry name" value="ApbE"/>
    <property type="match status" value="1"/>
</dbReference>
<evidence type="ECO:0000256" key="3">
    <source>
        <dbReference type="ARBA" id="ARBA00016337"/>
    </source>
</evidence>
<dbReference type="PANTHER" id="PTHR30040">
    <property type="entry name" value="THIAMINE BIOSYNTHESIS LIPOPROTEIN APBE"/>
    <property type="match status" value="1"/>
</dbReference>
<keyword evidence="9" id="KW-0732">Signal</keyword>
<evidence type="ECO:0000256" key="2">
    <source>
        <dbReference type="ARBA" id="ARBA00011955"/>
    </source>
</evidence>